<dbReference type="RefSeq" id="WP_377930655.1">
    <property type="nucleotide sequence ID" value="NZ_JBHUEM010000055.1"/>
</dbReference>
<dbReference type="EC" id="3.4.21.-" evidence="4"/>
<keyword evidence="1" id="KW-0645">Protease</keyword>
<organism evidence="4 5">
    <name type="scientific">Bacillus salitolerans</name>
    <dbReference type="NCBI Taxonomy" id="1437434"/>
    <lineage>
        <taxon>Bacteria</taxon>
        <taxon>Bacillati</taxon>
        <taxon>Bacillota</taxon>
        <taxon>Bacilli</taxon>
        <taxon>Bacillales</taxon>
        <taxon>Bacillaceae</taxon>
        <taxon>Bacillus</taxon>
    </lineage>
</organism>
<gene>
    <name evidence="4" type="ORF">ACFSCX_23315</name>
</gene>
<evidence type="ECO:0000256" key="1">
    <source>
        <dbReference type="ARBA" id="ARBA00022825"/>
    </source>
</evidence>
<evidence type="ECO:0000259" key="3">
    <source>
        <dbReference type="Pfam" id="PF00089"/>
    </source>
</evidence>
<keyword evidence="5" id="KW-1185">Reference proteome</keyword>
<keyword evidence="1" id="KW-0720">Serine protease</keyword>
<feature type="signal peptide" evidence="2">
    <location>
        <begin position="1"/>
        <end position="29"/>
    </location>
</feature>
<evidence type="ECO:0000313" key="5">
    <source>
        <dbReference type="Proteomes" id="UP001597214"/>
    </source>
</evidence>
<dbReference type="Pfam" id="PF00089">
    <property type="entry name" value="Trypsin"/>
    <property type="match status" value="1"/>
</dbReference>
<sequence>MKQFSKIAISIISLTCLLFGISSNNYAFANGNGDVDVDWQQQKKSIKDNKNIIEVAEKHKDKIKIAGTYLDEKQILHVILVDKKKSQQELKKLMKISDDVVFEEASNTLEELIKAKKMITNKILKEGNKYSVSSVGIDEVNNSIKVTHTPIPYNSDIKIEQIIETLPKNLQVKVSFHESTSKEVPIRQHALSDDPQTNEYLRKWNPLEMASEIRVRMTSNTRYVQECSIGFGARHKSGVWGIVSAGHCFELPDSDSPQTLRVDQGSEGAHFIGDKVLVKQEYYDYADAAFLQTSAGIQITPNIVDPITDTYWQIGETATSAEFPVGTSVRVHGKKGGTHILKIVDLNDDFFIDNNNDGTPDSTVTYDQVKAIDPNANGNATYSGDSGGPVTDYMEGSDNVFTLYGIIVAGTSDNNTTWFSPWENIRNELGLLDVVTYYIGNKYN</sequence>
<proteinExistence type="predicted"/>
<dbReference type="GO" id="GO:0016787">
    <property type="term" value="F:hydrolase activity"/>
    <property type="evidence" value="ECO:0007669"/>
    <property type="project" value="UniProtKB-KW"/>
</dbReference>
<feature type="chain" id="PRO_5046204506" evidence="2">
    <location>
        <begin position="30"/>
        <end position="444"/>
    </location>
</feature>
<name>A0ABW4LW58_9BACI</name>
<dbReference type="EMBL" id="JBHUEM010000055">
    <property type="protein sequence ID" value="MFD1739414.1"/>
    <property type="molecule type" value="Genomic_DNA"/>
</dbReference>
<reference evidence="5" key="1">
    <citation type="journal article" date="2019" name="Int. J. Syst. Evol. Microbiol.">
        <title>The Global Catalogue of Microorganisms (GCM) 10K type strain sequencing project: providing services to taxonomists for standard genome sequencing and annotation.</title>
        <authorList>
            <consortium name="The Broad Institute Genomics Platform"/>
            <consortium name="The Broad Institute Genome Sequencing Center for Infectious Disease"/>
            <person name="Wu L."/>
            <person name="Ma J."/>
        </authorList>
    </citation>
    <scope>NUCLEOTIDE SEQUENCE [LARGE SCALE GENOMIC DNA]</scope>
    <source>
        <strain evidence="5">CCUG 49339</strain>
    </source>
</reference>
<evidence type="ECO:0000313" key="4">
    <source>
        <dbReference type="EMBL" id="MFD1739414.1"/>
    </source>
</evidence>
<keyword evidence="4" id="KW-0378">Hydrolase</keyword>
<dbReference type="InterPro" id="IPR009003">
    <property type="entry name" value="Peptidase_S1_PA"/>
</dbReference>
<dbReference type="InterPro" id="IPR043504">
    <property type="entry name" value="Peptidase_S1_PA_chymotrypsin"/>
</dbReference>
<dbReference type="Proteomes" id="UP001597214">
    <property type="component" value="Unassembled WGS sequence"/>
</dbReference>
<feature type="domain" description="Peptidase S1" evidence="3">
    <location>
        <begin position="242"/>
        <end position="415"/>
    </location>
</feature>
<dbReference type="SUPFAM" id="SSF50494">
    <property type="entry name" value="Trypsin-like serine proteases"/>
    <property type="match status" value="1"/>
</dbReference>
<keyword evidence="2" id="KW-0732">Signal</keyword>
<dbReference type="Gene3D" id="2.40.10.10">
    <property type="entry name" value="Trypsin-like serine proteases"/>
    <property type="match status" value="2"/>
</dbReference>
<accession>A0ABW4LW58</accession>
<evidence type="ECO:0000256" key="2">
    <source>
        <dbReference type="SAM" id="SignalP"/>
    </source>
</evidence>
<comment type="caution">
    <text evidence="4">The sequence shown here is derived from an EMBL/GenBank/DDBJ whole genome shotgun (WGS) entry which is preliminary data.</text>
</comment>
<protein>
    <submittedName>
        <fullName evidence="4">Trypsin-like serine protease</fullName>
        <ecNumber evidence="4">3.4.21.-</ecNumber>
    </submittedName>
</protein>
<dbReference type="InterPro" id="IPR001254">
    <property type="entry name" value="Trypsin_dom"/>
</dbReference>